<evidence type="ECO:0000313" key="2">
    <source>
        <dbReference type="EnsemblPlants" id="ORUFI04G13610.1"/>
    </source>
</evidence>
<feature type="region of interest" description="Disordered" evidence="1">
    <location>
        <begin position="152"/>
        <end position="177"/>
    </location>
</feature>
<protein>
    <submittedName>
        <fullName evidence="2">Uncharacterized protein</fullName>
    </submittedName>
</protein>
<proteinExistence type="predicted"/>
<reference evidence="3" key="1">
    <citation type="submission" date="2013-06" db="EMBL/GenBank/DDBJ databases">
        <authorList>
            <person name="Zhao Q."/>
        </authorList>
    </citation>
    <scope>NUCLEOTIDE SEQUENCE</scope>
    <source>
        <strain evidence="3">cv. W1943</strain>
    </source>
</reference>
<evidence type="ECO:0000313" key="3">
    <source>
        <dbReference type="Proteomes" id="UP000008022"/>
    </source>
</evidence>
<sequence>MGRVGADGLLPRFIWAAPLVGVVGETARGRRHDGTSGRRAAAAAAILDGAAAGDLSLSLPVGLRMVAKMTTQQDGVDTLTWALEKNNGYSSRFPCFGEGVYLLLGDVGALCCMDKLEPPAKPSANLLLLETSLSLPTSARLGDTVSMAVEEDEEEAQKDMMKERHDEADDEQGEGVTSTLERLDSEMILANYSRQKRLFYASAINTQILHSRKSHEALGRERRNLLGKGRWAGPVLMTWLSFGLHRSSASWAMEPRGGEPPPEMTGLTAAAGDLSLSLSQCHGSHEVALASNVKENGTVTG</sequence>
<dbReference type="Proteomes" id="UP000008022">
    <property type="component" value="Unassembled WGS sequence"/>
</dbReference>
<evidence type="ECO:0000256" key="1">
    <source>
        <dbReference type="SAM" id="MobiDB-lite"/>
    </source>
</evidence>
<keyword evidence="3" id="KW-1185">Reference proteome</keyword>
<dbReference type="Gramene" id="ORUFI04G13610.1">
    <property type="protein sequence ID" value="ORUFI04G13610.1"/>
    <property type="gene ID" value="ORUFI04G13610"/>
</dbReference>
<feature type="compositionally biased region" description="Basic and acidic residues" evidence="1">
    <location>
        <begin position="157"/>
        <end position="167"/>
    </location>
</feature>
<dbReference type="EnsemblPlants" id="ORUFI04G13610.1">
    <property type="protein sequence ID" value="ORUFI04G13610.1"/>
    <property type="gene ID" value="ORUFI04G13610"/>
</dbReference>
<organism evidence="2 3">
    <name type="scientific">Oryza rufipogon</name>
    <name type="common">Brownbeard rice</name>
    <name type="synonym">Asian wild rice</name>
    <dbReference type="NCBI Taxonomy" id="4529"/>
    <lineage>
        <taxon>Eukaryota</taxon>
        <taxon>Viridiplantae</taxon>
        <taxon>Streptophyta</taxon>
        <taxon>Embryophyta</taxon>
        <taxon>Tracheophyta</taxon>
        <taxon>Spermatophyta</taxon>
        <taxon>Magnoliopsida</taxon>
        <taxon>Liliopsida</taxon>
        <taxon>Poales</taxon>
        <taxon>Poaceae</taxon>
        <taxon>BOP clade</taxon>
        <taxon>Oryzoideae</taxon>
        <taxon>Oryzeae</taxon>
        <taxon>Oryzinae</taxon>
        <taxon>Oryza</taxon>
    </lineage>
</organism>
<name>A0A0E0P931_ORYRU</name>
<accession>A0A0E0P931</accession>
<dbReference type="HOGENOM" id="CLU_099609_0_0_1"/>
<dbReference type="AlphaFoldDB" id="A0A0E0P931"/>
<reference evidence="2" key="2">
    <citation type="submission" date="2015-06" db="UniProtKB">
        <authorList>
            <consortium name="EnsemblPlants"/>
        </authorList>
    </citation>
    <scope>IDENTIFICATION</scope>
</reference>